<protein>
    <submittedName>
        <fullName evidence="4">Oxidoreductase</fullName>
    </submittedName>
</protein>
<dbReference type="EMBL" id="QEOP01000002">
    <property type="protein sequence ID" value="PVZ93914.1"/>
    <property type="molecule type" value="Genomic_DNA"/>
</dbReference>
<proteinExistence type="predicted"/>
<feature type="transmembrane region" description="Helical" evidence="2">
    <location>
        <begin position="228"/>
        <end position="252"/>
    </location>
</feature>
<dbReference type="PANTHER" id="PTHR47354:SF5">
    <property type="entry name" value="PROTEIN RFBI"/>
    <property type="match status" value="1"/>
</dbReference>
<evidence type="ECO:0000259" key="3">
    <source>
        <dbReference type="PROSITE" id="PS51384"/>
    </source>
</evidence>
<dbReference type="SUPFAM" id="SSF52343">
    <property type="entry name" value="Ferredoxin reductase-like, C-terminal NADP-linked domain"/>
    <property type="match status" value="1"/>
</dbReference>
<organism evidence="4 5">
    <name type="scientific">Amnibacterium flavum</name>
    <dbReference type="NCBI Taxonomy" id="2173173"/>
    <lineage>
        <taxon>Bacteria</taxon>
        <taxon>Bacillati</taxon>
        <taxon>Actinomycetota</taxon>
        <taxon>Actinomycetes</taxon>
        <taxon>Micrococcales</taxon>
        <taxon>Microbacteriaceae</taxon>
        <taxon>Amnibacterium</taxon>
    </lineage>
</organism>
<feature type="transmembrane region" description="Helical" evidence="2">
    <location>
        <begin position="17"/>
        <end position="35"/>
    </location>
</feature>
<dbReference type="InterPro" id="IPR017927">
    <property type="entry name" value="FAD-bd_FR_type"/>
</dbReference>
<comment type="caution">
    <text evidence="4">The sequence shown here is derived from an EMBL/GenBank/DDBJ whole genome shotgun (WGS) entry which is preliminary data.</text>
</comment>
<keyword evidence="5" id="KW-1185">Reference proteome</keyword>
<evidence type="ECO:0000313" key="5">
    <source>
        <dbReference type="Proteomes" id="UP000244893"/>
    </source>
</evidence>
<keyword evidence="2" id="KW-0812">Transmembrane</keyword>
<dbReference type="Proteomes" id="UP000244893">
    <property type="component" value="Unassembled WGS sequence"/>
</dbReference>
<gene>
    <name evidence="4" type="ORF">DDQ50_09070</name>
</gene>
<feature type="transmembrane region" description="Helical" evidence="2">
    <location>
        <begin position="197"/>
        <end position="216"/>
    </location>
</feature>
<dbReference type="PANTHER" id="PTHR47354">
    <property type="entry name" value="NADH OXIDOREDUCTASE HCR"/>
    <property type="match status" value="1"/>
</dbReference>
<evidence type="ECO:0000256" key="1">
    <source>
        <dbReference type="ARBA" id="ARBA00001974"/>
    </source>
</evidence>
<dbReference type="CDD" id="cd00322">
    <property type="entry name" value="FNR_like"/>
    <property type="match status" value="1"/>
</dbReference>
<feature type="transmembrane region" description="Helical" evidence="2">
    <location>
        <begin position="171"/>
        <end position="191"/>
    </location>
</feature>
<reference evidence="4 5" key="1">
    <citation type="submission" date="2018-05" db="EMBL/GenBank/DDBJ databases">
        <title>Amnibacterium sp. M8JJ-5, whole genome shotgun sequence.</title>
        <authorList>
            <person name="Tuo L."/>
        </authorList>
    </citation>
    <scope>NUCLEOTIDE SEQUENCE [LARGE SCALE GENOMIC DNA]</scope>
    <source>
        <strain evidence="4 5">M8JJ-5</strain>
    </source>
</reference>
<dbReference type="InterPro" id="IPR017938">
    <property type="entry name" value="Riboflavin_synthase-like_b-brl"/>
</dbReference>
<feature type="transmembrane region" description="Helical" evidence="2">
    <location>
        <begin position="97"/>
        <end position="116"/>
    </location>
</feature>
<keyword evidence="2" id="KW-0472">Membrane</keyword>
<name>A0A2V1HUZ6_9MICO</name>
<keyword evidence="2" id="KW-1133">Transmembrane helix</keyword>
<comment type="cofactor">
    <cofactor evidence="1">
        <name>FAD</name>
        <dbReference type="ChEBI" id="CHEBI:57692"/>
    </cofactor>
</comment>
<feature type="transmembrane region" description="Helical" evidence="2">
    <location>
        <begin position="258"/>
        <end position="278"/>
    </location>
</feature>
<dbReference type="SUPFAM" id="SSF63380">
    <property type="entry name" value="Riboflavin synthase domain-like"/>
    <property type="match status" value="1"/>
</dbReference>
<dbReference type="Gene3D" id="3.40.50.80">
    <property type="entry name" value="Nucleotide-binding domain of ferredoxin-NADP reductase (FNR) module"/>
    <property type="match status" value="1"/>
</dbReference>
<sequence length="501" mass="53009">MTAVATLLDRITGRFTMYRLMTIVLGALLVLALILSASGQLFYSPVALLASAAVAIAVTWGASRLLGLLFRVPVHGESSIITGLLVFFLLLPTAEPVGLAIIGLAALLAAASKFAIAVGGRHLLNPAAAGVFLVTLTGAGAEGWWVATPQMLPLVVIGAILVLWRTRTHLVGLTFMALATVFIVLGLVRFGTDPLVALGQALGSYPIVFLGAFMLSEPLTLPPRRRQQLVVAAVVAVLFALPLFVTISFGTFNLSQAFALLVGNLVAAALAIPVGLTLRYRGSRPVGSDAVEYRFGVSRPPRRAHRPGQYLELQLPGVRGDVRGSRRHLSIVSGPEDPGEVRVAVRVPERPSAFKRALSSMEPGAIARATWVGGDFVLPDDRDAPVVLIAGGIGVTPFVAELGAGRDAVLVVRARSYDELIYRDEIERSGARVVLVSPDTGESLPAGWTRVDELEGALAAVPDIASREAYVSGAPLFVDRSRGALRAAGVKRIRTDRFSGY</sequence>
<dbReference type="OrthoDB" id="9801223at2"/>
<dbReference type="Gene3D" id="2.40.30.10">
    <property type="entry name" value="Translation factors"/>
    <property type="match status" value="1"/>
</dbReference>
<accession>A0A2V1HUZ6</accession>
<evidence type="ECO:0000313" key="4">
    <source>
        <dbReference type="EMBL" id="PVZ93914.1"/>
    </source>
</evidence>
<evidence type="ECO:0000256" key="2">
    <source>
        <dbReference type="SAM" id="Phobius"/>
    </source>
</evidence>
<feature type="domain" description="FAD-binding FR-type" evidence="3">
    <location>
        <begin position="273"/>
        <end position="379"/>
    </location>
</feature>
<dbReference type="RefSeq" id="WP_116756428.1">
    <property type="nucleotide sequence ID" value="NZ_JBHUEX010000001.1"/>
</dbReference>
<dbReference type="AlphaFoldDB" id="A0A2V1HUZ6"/>
<feature type="transmembrane region" description="Helical" evidence="2">
    <location>
        <begin position="41"/>
        <end position="62"/>
    </location>
</feature>
<dbReference type="GO" id="GO:0016491">
    <property type="term" value="F:oxidoreductase activity"/>
    <property type="evidence" value="ECO:0007669"/>
    <property type="project" value="InterPro"/>
</dbReference>
<dbReference type="InterPro" id="IPR050415">
    <property type="entry name" value="MRET"/>
</dbReference>
<dbReference type="PROSITE" id="PS51384">
    <property type="entry name" value="FAD_FR"/>
    <property type="match status" value="1"/>
</dbReference>
<feature type="transmembrane region" description="Helical" evidence="2">
    <location>
        <begin position="74"/>
        <end position="91"/>
    </location>
</feature>
<dbReference type="InterPro" id="IPR039261">
    <property type="entry name" value="FNR_nucleotide-bd"/>
</dbReference>
<feature type="transmembrane region" description="Helical" evidence="2">
    <location>
        <begin position="147"/>
        <end position="164"/>
    </location>
</feature>